<feature type="compositionally biased region" description="Low complexity" evidence="1">
    <location>
        <begin position="157"/>
        <end position="166"/>
    </location>
</feature>
<feature type="compositionally biased region" description="Polar residues" evidence="1">
    <location>
        <begin position="311"/>
        <end position="324"/>
    </location>
</feature>
<dbReference type="AlphaFoldDB" id="A0AA38NZK8"/>
<feature type="region of interest" description="Disordered" evidence="1">
    <location>
        <begin position="463"/>
        <end position="491"/>
    </location>
</feature>
<feature type="compositionally biased region" description="Gly residues" evidence="1">
    <location>
        <begin position="408"/>
        <end position="418"/>
    </location>
</feature>
<dbReference type="EMBL" id="MU806696">
    <property type="protein sequence ID" value="KAJ3833440.1"/>
    <property type="molecule type" value="Genomic_DNA"/>
</dbReference>
<evidence type="ECO:0000313" key="2">
    <source>
        <dbReference type="EMBL" id="KAJ3833440.1"/>
    </source>
</evidence>
<accession>A0AA38NZK8</accession>
<protein>
    <submittedName>
        <fullName evidence="2">Uncharacterized protein</fullName>
    </submittedName>
</protein>
<sequence>MREIFFFFVTALQPGAGFFFVLSILSLRSPTHPSWIVLVSELVYIGWPGASQSLELSDLYIYIQAASNKRNENARVFRFLPSTSSPGSSFTIVLLSPLPIPQSQSRRRRGSLTDDTQTMRYDRTLIPFLTLSFALAAHSFPIPRPIPRPICSHDPNTDASTSTCTDTDTDTDIPLRFRRAAAAPTPNRRSSLDVFVPSDAADADKPLSPRLERRRKKRRGKGRNRPGNQQRGRQGSSAQGAPAVPVNGQASTPAPPSRPPPTMADSSTQVGAPSSNSASTSASAPSRGRPSNRAAAAAAAVPGPVKPSMVDASTQIHPSSFDNHSLSRSSSVSSVSSSRSDASYASRSSTSSANTDLADYETSEDHAGGGPKDHRVAAQLYQHSNIPGVLPPQKPHMPVGADDEEGGEGGGGGGSGGEGGDKKKEGDEKKSSKKWNKAMKAGIAVSSVAGIAALVTTGAVEMTQSEKDSAEAMQSNSDNGGSDSSLGSVSF</sequence>
<feature type="compositionally biased region" description="Basic and acidic residues" evidence="1">
    <location>
        <begin position="202"/>
        <end position="211"/>
    </location>
</feature>
<feature type="compositionally biased region" description="Basic and acidic residues" evidence="1">
    <location>
        <begin position="419"/>
        <end position="430"/>
    </location>
</feature>
<reference evidence="2" key="1">
    <citation type="submission" date="2022-08" db="EMBL/GenBank/DDBJ databases">
        <authorList>
            <consortium name="DOE Joint Genome Institute"/>
            <person name="Min B."/>
            <person name="Riley R."/>
            <person name="Sierra-Patev S."/>
            <person name="Naranjo-Ortiz M."/>
            <person name="Looney B."/>
            <person name="Konkel Z."/>
            <person name="Slot J.C."/>
            <person name="Sakamoto Y."/>
            <person name="Steenwyk J.L."/>
            <person name="Rokas A."/>
            <person name="Carro J."/>
            <person name="Camarero S."/>
            <person name="Ferreira P."/>
            <person name="Molpeceres G."/>
            <person name="Ruiz-Duenas F.J."/>
            <person name="Serrano A."/>
            <person name="Henrissat B."/>
            <person name="Drula E."/>
            <person name="Hughes K.W."/>
            <person name="Mata J.L."/>
            <person name="Ishikawa N.K."/>
            <person name="Vargas-Isla R."/>
            <person name="Ushijima S."/>
            <person name="Smith C.A."/>
            <person name="Ahrendt S."/>
            <person name="Andreopoulos W."/>
            <person name="He G."/>
            <person name="Labutti K."/>
            <person name="Lipzen A."/>
            <person name="Ng V."/>
            <person name="Sandor L."/>
            <person name="Barry K."/>
            <person name="Martinez A.T."/>
            <person name="Xiao Y."/>
            <person name="Gibbons J.G."/>
            <person name="Terashima K."/>
            <person name="Hibbett D.S."/>
            <person name="Grigoriev I.V."/>
        </authorList>
    </citation>
    <scope>NUCLEOTIDE SEQUENCE</scope>
    <source>
        <strain evidence="2">TFB9207</strain>
    </source>
</reference>
<feature type="compositionally biased region" description="Low complexity" evidence="1">
    <location>
        <begin position="225"/>
        <end position="235"/>
    </location>
</feature>
<evidence type="ECO:0000313" key="3">
    <source>
        <dbReference type="Proteomes" id="UP001163846"/>
    </source>
</evidence>
<feature type="compositionally biased region" description="Basic and acidic residues" evidence="1">
    <location>
        <begin position="363"/>
        <end position="376"/>
    </location>
</feature>
<gene>
    <name evidence="2" type="ORF">F5878DRAFT_632757</name>
</gene>
<name>A0AA38NZK8_9AGAR</name>
<evidence type="ECO:0000256" key="1">
    <source>
        <dbReference type="SAM" id="MobiDB-lite"/>
    </source>
</evidence>
<feature type="compositionally biased region" description="Low complexity" evidence="1">
    <location>
        <begin position="475"/>
        <end position="491"/>
    </location>
</feature>
<feature type="compositionally biased region" description="Low complexity" evidence="1">
    <location>
        <begin position="270"/>
        <end position="308"/>
    </location>
</feature>
<keyword evidence="3" id="KW-1185">Reference proteome</keyword>
<feature type="compositionally biased region" description="Low complexity" evidence="1">
    <location>
        <begin position="326"/>
        <end position="353"/>
    </location>
</feature>
<organism evidence="2 3">
    <name type="scientific">Lentinula raphanica</name>
    <dbReference type="NCBI Taxonomy" id="153919"/>
    <lineage>
        <taxon>Eukaryota</taxon>
        <taxon>Fungi</taxon>
        <taxon>Dikarya</taxon>
        <taxon>Basidiomycota</taxon>
        <taxon>Agaricomycotina</taxon>
        <taxon>Agaricomycetes</taxon>
        <taxon>Agaricomycetidae</taxon>
        <taxon>Agaricales</taxon>
        <taxon>Marasmiineae</taxon>
        <taxon>Omphalotaceae</taxon>
        <taxon>Lentinula</taxon>
    </lineage>
</organism>
<proteinExistence type="predicted"/>
<feature type="compositionally biased region" description="Low complexity" evidence="1">
    <location>
        <begin position="180"/>
        <end position="189"/>
    </location>
</feature>
<dbReference type="Proteomes" id="UP001163846">
    <property type="component" value="Unassembled WGS sequence"/>
</dbReference>
<feature type="compositionally biased region" description="Basic residues" evidence="1">
    <location>
        <begin position="212"/>
        <end position="224"/>
    </location>
</feature>
<comment type="caution">
    <text evidence="2">The sequence shown here is derived from an EMBL/GenBank/DDBJ whole genome shotgun (WGS) entry which is preliminary data.</text>
</comment>
<feature type="compositionally biased region" description="Pro residues" evidence="1">
    <location>
        <begin position="253"/>
        <end position="262"/>
    </location>
</feature>
<feature type="region of interest" description="Disordered" evidence="1">
    <location>
        <begin position="148"/>
        <end position="437"/>
    </location>
</feature>